<name>A0A9Q0FGK8_9ROSI</name>
<accession>A0A9Q0FGK8</accession>
<dbReference type="PANTHER" id="PTHR31707">
    <property type="entry name" value="PECTINESTERASE"/>
    <property type="match status" value="1"/>
</dbReference>
<keyword evidence="12" id="KW-1185">Reference proteome</keyword>
<evidence type="ECO:0000256" key="7">
    <source>
        <dbReference type="ARBA" id="ARBA00023085"/>
    </source>
</evidence>
<keyword evidence="5" id="KW-0134">Cell wall</keyword>
<feature type="chain" id="PRO_5040529069" description="Pectinesterase" evidence="9">
    <location>
        <begin position="18"/>
        <end position="421"/>
    </location>
</feature>
<reference evidence="11" key="2">
    <citation type="journal article" date="2023" name="Plants (Basel)">
        <title>Annotation of the Turnera subulata (Passifloraceae) Draft Genome Reveals the S-Locus Evolved after the Divergence of Turneroideae from Passifloroideae in a Stepwise Manner.</title>
        <authorList>
            <person name="Henning P.M."/>
            <person name="Roalson E.H."/>
            <person name="Mir W."/>
            <person name="McCubbin A.G."/>
            <person name="Shore J.S."/>
        </authorList>
    </citation>
    <scope>NUCLEOTIDE SEQUENCE</scope>
    <source>
        <strain evidence="11">F60SS</strain>
    </source>
</reference>
<keyword evidence="9" id="KW-0732">Signal</keyword>
<comment type="similarity">
    <text evidence="4">In the C-terminal section; belongs to the pectinesterase family.</text>
</comment>
<dbReference type="Pfam" id="PF01095">
    <property type="entry name" value="Pectinesterase"/>
    <property type="match status" value="3"/>
</dbReference>
<dbReference type="EC" id="3.1.1.11" evidence="9"/>
<protein>
    <recommendedName>
        <fullName evidence="9">Pectinesterase</fullName>
        <ecNumber evidence="9">3.1.1.11</ecNumber>
    </recommendedName>
</protein>
<feature type="domain" description="Pectinesterase catalytic" evidence="10">
    <location>
        <begin position="340"/>
        <end position="409"/>
    </location>
</feature>
<evidence type="ECO:0000256" key="4">
    <source>
        <dbReference type="ARBA" id="ARBA00007786"/>
    </source>
</evidence>
<dbReference type="Gene3D" id="2.160.20.10">
    <property type="entry name" value="Single-stranded right-handed beta-helix, Pectin lyase-like"/>
    <property type="match status" value="2"/>
</dbReference>
<dbReference type="EMBL" id="JAKUCV010005766">
    <property type="protein sequence ID" value="KAJ4829971.1"/>
    <property type="molecule type" value="Genomic_DNA"/>
</dbReference>
<dbReference type="GO" id="GO:0042545">
    <property type="term" value="P:cell wall modification"/>
    <property type="evidence" value="ECO:0007669"/>
    <property type="project" value="UniProtKB-UniRule"/>
</dbReference>
<evidence type="ECO:0000256" key="1">
    <source>
        <dbReference type="ARBA" id="ARBA00004191"/>
    </source>
</evidence>
<dbReference type="InterPro" id="IPR012334">
    <property type="entry name" value="Pectin_lyas_fold"/>
</dbReference>
<dbReference type="FunFam" id="2.160.20.10:FF:000001">
    <property type="entry name" value="Pectinesterase"/>
    <property type="match status" value="1"/>
</dbReference>
<evidence type="ECO:0000256" key="3">
    <source>
        <dbReference type="ARBA" id="ARBA00006027"/>
    </source>
</evidence>
<dbReference type="PROSITE" id="PS00503">
    <property type="entry name" value="PECTINESTERASE_2"/>
    <property type="match status" value="1"/>
</dbReference>
<evidence type="ECO:0000313" key="12">
    <source>
        <dbReference type="Proteomes" id="UP001141552"/>
    </source>
</evidence>
<dbReference type="OrthoDB" id="2019149at2759"/>
<comment type="similarity">
    <text evidence="3">In the N-terminal section; belongs to the PMEI family.</text>
</comment>
<evidence type="ECO:0000313" key="11">
    <source>
        <dbReference type="EMBL" id="KAJ4829971.1"/>
    </source>
</evidence>
<dbReference type="InterPro" id="IPR011050">
    <property type="entry name" value="Pectin_lyase_fold/virulence"/>
</dbReference>
<dbReference type="AlphaFoldDB" id="A0A9Q0FGK8"/>
<evidence type="ECO:0000256" key="9">
    <source>
        <dbReference type="RuleBase" id="RU000589"/>
    </source>
</evidence>
<dbReference type="GO" id="GO:0045490">
    <property type="term" value="P:pectin catabolic process"/>
    <property type="evidence" value="ECO:0007669"/>
    <property type="project" value="UniProtKB-UniRule"/>
</dbReference>
<feature type="signal peptide" evidence="9">
    <location>
        <begin position="1"/>
        <end position="17"/>
    </location>
</feature>
<organism evidence="11 12">
    <name type="scientific">Turnera subulata</name>
    <dbReference type="NCBI Taxonomy" id="218843"/>
    <lineage>
        <taxon>Eukaryota</taxon>
        <taxon>Viridiplantae</taxon>
        <taxon>Streptophyta</taxon>
        <taxon>Embryophyta</taxon>
        <taxon>Tracheophyta</taxon>
        <taxon>Spermatophyta</taxon>
        <taxon>Magnoliopsida</taxon>
        <taxon>eudicotyledons</taxon>
        <taxon>Gunneridae</taxon>
        <taxon>Pentapetalae</taxon>
        <taxon>rosids</taxon>
        <taxon>fabids</taxon>
        <taxon>Malpighiales</taxon>
        <taxon>Passifloraceae</taxon>
        <taxon>Turnera</taxon>
    </lineage>
</organism>
<comment type="caution">
    <text evidence="11">The sequence shown here is derived from an EMBL/GenBank/DDBJ whole genome shotgun (WGS) entry which is preliminary data.</text>
</comment>
<gene>
    <name evidence="11" type="ORF">Tsubulata_025448</name>
</gene>
<keyword evidence="7 9" id="KW-0063">Aspartyl esterase</keyword>
<evidence type="ECO:0000256" key="2">
    <source>
        <dbReference type="ARBA" id="ARBA00005184"/>
    </source>
</evidence>
<comment type="subcellular location">
    <subcellularLocation>
        <location evidence="1">Secreted</location>
        <location evidence="1">Cell wall</location>
    </subcellularLocation>
</comment>
<dbReference type="Proteomes" id="UP001141552">
    <property type="component" value="Unassembled WGS sequence"/>
</dbReference>
<dbReference type="InterPro" id="IPR033131">
    <property type="entry name" value="Pectinesterase_Asp_AS"/>
</dbReference>
<keyword evidence="5" id="KW-0964">Secreted</keyword>
<feature type="non-terminal residue" evidence="11">
    <location>
        <position position="1"/>
    </location>
</feature>
<proteinExistence type="inferred from homology"/>
<dbReference type="SUPFAM" id="SSF51126">
    <property type="entry name" value="Pectin lyase-like"/>
    <property type="match status" value="2"/>
</dbReference>
<reference evidence="11" key="1">
    <citation type="submission" date="2022-02" db="EMBL/GenBank/DDBJ databases">
        <authorList>
            <person name="Henning P.M."/>
            <person name="McCubbin A.G."/>
            <person name="Shore J.S."/>
        </authorList>
    </citation>
    <scope>NUCLEOTIDE SEQUENCE</scope>
    <source>
        <strain evidence="11">F60SS</strain>
        <tissue evidence="11">Leaves</tissue>
    </source>
</reference>
<evidence type="ECO:0000259" key="10">
    <source>
        <dbReference type="Pfam" id="PF01095"/>
    </source>
</evidence>
<dbReference type="InterPro" id="IPR000070">
    <property type="entry name" value="Pectinesterase_cat"/>
</dbReference>
<dbReference type="GO" id="GO:0030599">
    <property type="term" value="F:pectinesterase activity"/>
    <property type="evidence" value="ECO:0007669"/>
    <property type="project" value="UniProtKB-UniRule"/>
</dbReference>
<evidence type="ECO:0000256" key="6">
    <source>
        <dbReference type="ARBA" id="ARBA00022801"/>
    </source>
</evidence>
<feature type="active site" evidence="8">
    <location>
        <position position="170"/>
    </location>
</feature>
<keyword evidence="6 9" id="KW-0378">Hydrolase</keyword>
<feature type="domain" description="Pectinesterase catalytic" evidence="10">
    <location>
        <begin position="45"/>
        <end position="102"/>
    </location>
</feature>
<evidence type="ECO:0000256" key="5">
    <source>
        <dbReference type="ARBA" id="ARBA00022512"/>
    </source>
</evidence>
<feature type="domain" description="Pectinesterase catalytic" evidence="10">
    <location>
        <begin position="103"/>
        <end position="316"/>
    </location>
</feature>
<evidence type="ECO:0000256" key="8">
    <source>
        <dbReference type="PROSITE-ProRule" id="PRU10040"/>
    </source>
</evidence>
<comment type="catalytic activity">
    <reaction evidence="9">
        <text>[(1-&gt;4)-alpha-D-galacturonosyl methyl ester](n) + n H2O = [(1-&gt;4)-alpha-D-galacturonosyl](n) + n methanol + n H(+)</text>
        <dbReference type="Rhea" id="RHEA:22380"/>
        <dbReference type="Rhea" id="RHEA-COMP:14570"/>
        <dbReference type="Rhea" id="RHEA-COMP:14573"/>
        <dbReference type="ChEBI" id="CHEBI:15377"/>
        <dbReference type="ChEBI" id="CHEBI:15378"/>
        <dbReference type="ChEBI" id="CHEBI:17790"/>
        <dbReference type="ChEBI" id="CHEBI:140522"/>
        <dbReference type="ChEBI" id="CHEBI:140523"/>
        <dbReference type="EC" id="3.1.1.11"/>
    </reaction>
</comment>
<sequence length="421" mass="46491">MELILVVVLLFCTPIIGNSETNYNGFSTWMSPVSKKHLQSAPQADIVVSKDGSGEFTTIGQALAAAPNRRRSGRFVIRVKAGTYEENVRVGDDLNDIMMLGDAVKGRGFIARGITFRNTAGPQNQQAVALRSSSQHSVFYQCSFEGYQDTLYVHAYKQFYRECDIYGTVDIIFGNAAAVFQNCNIYVRRPPNKTNTLTAHGRDKHRQKTGISFHNCRVIAASDLKPVQSSVRTYLGRPWKKYSRTVFMKTYLDNLIDPAGWISWNGNFPPSTLYYGEYMNTGPGSSTANRVNWTGYHVITSATEASKFTVAKFIVGGSCQLQWLSPVSGKLLQSHSPQADIVVAQDESGEFRTTSQALAAASNRRSGRFVIRVKAGTYQENVRVGKEFNDITILGDGIRRAIITGSRSAGGEVQLSSQQLL</sequence>
<comment type="pathway">
    <text evidence="2 9">Glycan metabolism; pectin degradation; 2-dehydro-3-deoxy-D-gluconate from pectin: step 1/5.</text>
</comment>